<accession>A0A4V2JFN7</accession>
<feature type="domain" description="HAMP" evidence="12">
    <location>
        <begin position="361"/>
        <end position="415"/>
    </location>
</feature>
<dbReference type="InterPro" id="IPR051310">
    <property type="entry name" value="MCP_chemotaxis"/>
</dbReference>
<dbReference type="Gene3D" id="3.30.450.20">
    <property type="entry name" value="PAS domain"/>
    <property type="match status" value="1"/>
</dbReference>
<dbReference type="CDD" id="cd11386">
    <property type="entry name" value="MCP_signal"/>
    <property type="match status" value="1"/>
</dbReference>
<dbReference type="AlphaFoldDB" id="A0A4V2JFN7"/>
<dbReference type="PRINTS" id="PR00260">
    <property type="entry name" value="CHEMTRNSDUCR"/>
</dbReference>
<reference evidence="13 14" key="1">
    <citation type="submission" date="2019-02" db="EMBL/GenBank/DDBJ databases">
        <title>Aquabacterium sp. strain KMB7.</title>
        <authorList>
            <person name="Chen W.-M."/>
        </authorList>
    </citation>
    <scope>NUCLEOTIDE SEQUENCE [LARGE SCALE GENOMIC DNA]</scope>
    <source>
        <strain evidence="13 14">KMB7</strain>
    </source>
</reference>
<evidence type="ECO:0000256" key="5">
    <source>
        <dbReference type="ARBA" id="ARBA00022989"/>
    </source>
</evidence>
<evidence type="ECO:0000256" key="10">
    <source>
        <dbReference type="SAM" id="Phobius"/>
    </source>
</evidence>
<dbReference type="SUPFAM" id="SSF58104">
    <property type="entry name" value="Methyl-accepting chemotaxis protein (MCP) signaling domain"/>
    <property type="match status" value="1"/>
</dbReference>
<dbReference type="Pfam" id="PF00015">
    <property type="entry name" value="MCPsignal"/>
    <property type="match status" value="1"/>
</dbReference>
<dbReference type="InterPro" id="IPR033479">
    <property type="entry name" value="dCache_1"/>
</dbReference>
<dbReference type="FunFam" id="1.10.287.950:FF:000001">
    <property type="entry name" value="Methyl-accepting chemotaxis sensory transducer"/>
    <property type="match status" value="1"/>
</dbReference>
<evidence type="ECO:0000313" key="14">
    <source>
        <dbReference type="Proteomes" id="UP000292120"/>
    </source>
</evidence>
<keyword evidence="2" id="KW-1003">Cell membrane</keyword>
<comment type="similarity">
    <text evidence="7">Belongs to the methyl-accepting chemotaxis (MCP) protein family.</text>
</comment>
<feature type="transmembrane region" description="Helical" evidence="10">
    <location>
        <begin position="336"/>
        <end position="360"/>
    </location>
</feature>
<dbReference type="PROSITE" id="PS50885">
    <property type="entry name" value="HAMP"/>
    <property type="match status" value="1"/>
</dbReference>
<keyword evidence="3" id="KW-0488">Methylation</keyword>
<evidence type="ECO:0000256" key="9">
    <source>
        <dbReference type="SAM" id="MobiDB-lite"/>
    </source>
</evidence>
<dbReference type="PANTHER" id="PTHR43531:SF14">
    <property type="entry name" value="METHYL-ACCEPTING CHEMOTAXIS PROTEIN I-RELATED"/>
    <property type="match status" value="1"/>
</dbReference>
<evidence type="ECO:0000256" key="2">
    <source>
        <dbReference type="ARBA" id="ARBA00022475"/>
    </source>
</evidence>
<evidence type="ECO:0000259" key="12">
    <source>
        <dbReference type="PROSITE" id="PS50885"/>
    </source>
</evidence>
<dbReference type="GO" id="GO:0007165">
    <property type="term" value="P:signal transduction"/>
    <property type="evidence" value="ECO:0007669"/>
    <property type="project" value="UniProtKB-KW"/>
</dbReference>
<keyword evidence="4 10" id="KW-0812">Transmembrane</keyword>
<dbReference type="SMART" id="SM00283">
    <property type="entry name" value="MA"/>
    <property type="match status" value="1"/>
</dbReference>
<feature type="region of interest" description="Disordered" evidence="9">
    <location>
        <begin position="1"/>
        <end position="23"/>
    </location>
</feature>
<name>A0A4V2JFN7_9BURK</name>
<comment type="caution">
    <text evidence="13">The sequence shown here is derived from an EMBL/GenBank/DDBJ whole genome shotgun (WGS) entry which is preliminary data.</text>
</comment>
<evidence type="ECO:0000256" key="7">
    <source>
        <dbReference type="ARBA" id="ARBA00029447"/>
    </source>
</evidence>
<dbReference type="RefSeq" id="WP_130967584.1">
    <property type="nucleotide sequence ID" value="NZ_SIXI01000003.1"/>
</dbReference>
<evidence type="ECO:0000259" key="11">
    <source>
        <dbReference type="PROSITE" id="PS50111"/>
    </source>
</evidence>
<evidence type="ECO:0000256" key="6">
    <source>
        <dbReference type="ARBA" id="ARBA00023136"/>
    </source>
</evidence>
<dbReference type="OrthoDB" id="8576332at2"/>
<feature type="compositionally biased region" description="Polar residues" evidence="9">
    <location>
        <begin position="1"/>
        <end position="16"/>
    </location>
</feature>
<keyword evidence="14" id="KW-1185">Reference proteome</keyword>
<evidence type="ECO:0000256" key="4">
    <source>
        <dbReference type="ARBA" id="ARBA00022692"/>
    </source>
</evidence>
<dbReference type="GO" id="GO:0006935">
    <property type="term" value="P:chemotaxis"/>
    <property type="evidence" value="ECO:0007669"/>
    <property type="project" value="InterPro"/>
</dbReference>
<evidence type="ECO:0000313" key="13">
    <source>
        <dbReference type="EMBL" id="TBO31178.1"/>
    </source>
</evidence>
<sequence>MSNAVFPSHRQVSPQPDQGGARGAHGLRHFTLTTKLSVAATALCVLCVTVTSAVLGWQTYGAAHAQAEQQVMLAAREAATQVSAELGRSHSAVRALGDAFQGMKASGHPPSREQLDAMARQVLEARPEFIGVYSIWEPNALDGRDAEFVNHSPAHDATGRYIAYWNRGAGKIGVEPLLDYEKAGANDWYDIPRKTRGNALIEPYLYPVAGKEVLMTTMAAPVLVNGQFLGMAGADLPLQDLANRVSALKPLPDSQVSLLSAGGVYVAAPQASLLAKKAEDLPAKALAHIQAGKPFHYTDAHGWVHRIEPVMVLPGTAPWAVRVSYPQQTAMAAADALLAAAALAALLACTLAAVAMVALVRHFLQPLRQLSQTMGRLANGQATLQVRLSENGQDELASIGRGFNRFMDKIGQVIGQVRHNAEGVAQSSSEIASGNADLSMRTERQASGLQQTASTMEELSQTVKVNADSAREANELASLATEAAQHGGQVMGDVVSTMREIHDTSRRIADIIGTIDGIAFQTNILALNAAVEAARAGEQGRGFAVVASEVRSLAGRSAEAARSIKTLIGSSVERVEAGSALVDQAGQTMGDVVQRIERVTRIVSEITTASREQAEGVNGVTRTVSDMDRNTQQNAALVEQMAAASVNLKEQASALMGAISAFQADTH</sequence>
<dbReference type="Gene3D" id="1.10.287.950">
    <property type="entry name" value="Methyl-accepting chemotaxis protein"/>
    <property type="match status" value="1"/>
</dbReference>
<protein>
    <submittedName>
        <fullName evidence="13">Methyl-accepting chemotaxis protein</fullName>
    </submittedName>
</protein>
<dbReference type="Pfam" id="PF02743">
    <property type="entry name" value="dCache_1"/>
    <property type="match status" value="1"/>
</dbReference>
<evidence type="ECO:0000256" key="1">
    <source>
        <dbReference type="ARBA" id="ARBA00004651"/>
    </source>
</evidence>
<organism evidence="13 14">
    <name type="scientific">Aquabacterium lacunae</name>
    <dbReference type="NCBI Taxonomy" id="2528630"/>
    <lineage>
        <taxon>Bacteria</taxon>
        <taxon>Pseudomonadati</taxon>
        <taxon>Pseudomonadota</taxon>
        <taxon>Betaproteobacteria</taxon>
        <taxon>Burkholderiales</taxon>
        <taxon>Aquabacterium</taxon>
    </lineage>
</organism>
<comment type="subcellular location">
    <subcellularLocation>
        <location evidence="1">Cell membrane</location>
        <topology evidence="1">Multi-pass membrane protein</topology>
    </subcellularLocation>
</comment>
<dbReference type="InterPro" id="IPR003660">
    <property type="entry name" value="HAMP_dom"/>
</dbReference>
<dbReference type="GO" id="GO:0005886">
    <property type="term" value="C:plasma membrane"/>
    <property type="evidence" value="ECO:0007669"/>
    <property type="project" value="UniProtKB-SubCell"/>
</dbReference>
<dbReference type="PANTHER" id="PTHR43531">
    <property type="entry name" value="PROTEIN ICFG"/>
    <property type="match status" value="1"/>
</dbReference>
<proteinExistence type="inferred from homology"/>
<dbReference type="CDD" id="cd12913">
    <property type="entry name" value="PDC1_MCP_like"/>
    <property type="match status" value="1"/>
</dbReference>
<dbReference type="Pfam" id="PF00672">
    <property type="entry name" value="HAMP"/>
    <property type="match status" value="1"/>
</dbReference>
<evidence type="ECO:0000256" key="3">
    <source>
        <dbReference type="ARBA" id="ARBA00022481"/>
    </source>
</evidence>
<dbReference type="SMART" id="SM00304">
    <property type="entry name" value="HAMP"/>
    <property type="match status" value="1"/>
</dbReference>
<dbReference type="InterPro" id="IPR004089">
    <property type="entry name" value="MCPsignal_dom"/>
</dbReference>
<keyword evidence="5 10" id="KW-1133">Transmembrane helix</keyword>
<dbReference type="GO" id="GO:0004888">
    <property type="term" value="F:transmembrane signaling receptor activity"/>
    <property type="evidence" value="ECO:0007669"/>
    <property type="project" value="InterPro"/>
</dbReference>
<dbReference type="EMBL" id="SIXI01000003">
    <property type="protein sequence ID" value="TBO31178.1"/>
    <property type="molecule type" value="Genomic_DNA"/>
</dbReference>
<dbReference type="PROSITE" id="PS50111">
    <property type="entry name" value="CHEMOTAXIS_TRANSDUC_2"/>
    <property type="match status" value="1"/>
</dbReference>
<dbReference type="CDD" id="cd06225">
    <property type="entry name" value="HAMP"/>
    <property type="match status" value="1"/>
</dbReference>
<dbReference type="Proteomes" id="UP000292120">
    <property type="component" value="Unassembled WGS sequence"/>
</dbReference>
<gene>
    <name evidence="13" type="ORF">EYS42_07965</name>
</gene>
<keyword evidence="6 10" id="KW-0472">Membrane</keyword>
<evidence type="ECO:0000256" key="8">
    <source>
        <dbReference type="PROSITE-ProRule" id="PRU00284"/>
    </source>
</evidence>
<dbReference type="InterPro" id="IPR004090">
    <property type="entry name" value="Chemotax_Me-accpt_rcpt"/>
</dbReference>
<feature type="domain" description="Methyl-accepting transducer" evidence="11">
    <location>
        <begin position="420"/>
        <end position="649"/>
    </location>
</feature>
<keyword evidence="8" id="KW-0807">Transducer</keyword>